<dbReference type="EMBL" id="CAFBQA010000117">
    <property type="protein sequence ID" value="CAB5042371.1"/>
    <property type="molecule type" value="Genomic_DNA"/>
</dbReference>
<proteinExistence type="predicted"/>
<keyword evidence="1" id="KW-1133">Transmembrane helix</keyword>
<feature type="transmembrane region" description="Helical" evidence="1">
    <location>
        <begin position="47"/>
        <end position="66"/>
    </location>
</feature>
<gene>
    <name evidence="2" type="ORF">UFOPK4234_01473</name>
</gene>
<reference evidence="2" key="1">
    <citation type="submission" date="2020-05" db="EMBL/GenBank/DDBJ databases">
        <authorList>
            <person name="Chiriac C."/>
            <person name="Salcher M."/>
            <person name="Ghai R."/>
            <person name="Kavagutti S V."/>
        </authorList>
    </citation>
    <scope>NUCLEOTIDE SEQUENCE</scope>
</reference>
<keyword evidence="1" id="KW-0812">Transmembrane</keyword>
<evidence type="ECO:0000313" key="2">
    <source>
        <dbReference type="EMBL" id="CAB5042371.1"/>
    </source>
</evidence>
<accession>A0A6J7SMU6</accession>
<sequence length="127" mass="14036">MGIALIGFAIKILLGAAAIKTTPTKDWVVGPVSRALSHWMYVPLDRVLWGNCAFVILIVLIAYFTTTTPRIKTISLPIIGYLGIFLWEVRLVTDVNTTRQLLIGAMLVVLMITRPQGFLGKARVEVL</sequence>
<protein>
    <submittedName>
        <fullName evidence="2">Unannotated protein</fullName>
    </submittedName>
</protein>
<keyword evidence="1" id="KW-0472">Membrane</keyword>
<organism evidence="2">
    <name type="scientific">freshwater metagenome</name>
    <dbReference type="NCBI Taxonomy" id="449393"/>
    <lineage>
        <taxon>unclassified sequences</taxon>
        <taxon>metagenomes</taxon>
        <taxon>ecological metagenomes</taxon>
    </lineage>
</organism>
<name>A0A6J7SMU6_9ZZZZ</name>
<dbReference type="AlphaFoldDB" id="A0A6J7SMU6"/>
<evidence type="ECO:0000256" key="1">
    <source>
        <dbReference type="SAM" id="Phobius"/>
    </source>
</evidence>